<dbReference type="AlphaFoldDB" id="A0A1G7X3H0"/>
<evidence type="ECO:0008006" key="3">
    <source>
        <dbReference type="Google" id="ProtNLM"/>
    </source>
</evidence>
<dbReference type="RefSeq" id="WP_093367992.1">
    <property type="nucleotide sequence ID" value="NZ_FNCW01000007.1"/>
</dbReference>
<dbReference type="OrthoDB" id="953239at2"/>
<organism evidence="1 2">
    <name type="scientific">Psychroflexus sediminis</name>
    <dbReference type="NCBI Taxonomy" id="470826"/>
    <lineage>
        <taxon>Bacteria</taxon>
        <taxon>Pseudomonadati</taxon>
        <taxon>Bacteroidota</taxon>
        <taxon>Flavobacteriia</taxon>
        <taxon>Flavobacteriales</taxon>
        <taxon>Flavobacteriaceae</taxon>
        <taxon>Psychroflexus</taxon>
    </lineage>
</organism>
<dbReference type="Proteomes" id="UP000199296">
    <property type="component" value="Unassembled WGS sequence"/>
</dbReference>
<keyword evidence="2" id="KW-1185">Reference proteome</keyword>
<dbReference type="STRING" id="470826.SAMN04488027_10763"/>
<gene>
    <name evidence="1" type="ORF">SAMN04488027_10763</name>
</gene>
<evidence type="ECO:0000313" key="1">
    <source>
        <dbReference type="EMBL" id="SDG78706.1"/>
    </source>
</evidence>
<sequence>MKKDIDKHIPEVKHVYVVAAFEYNSAFKTEEWTIYLVNDHSEAIETVLVVSKGESKTKTTSVLRKKLEVLPAKSYAKLEFLHEDVLEVDNIFQVTFFLDGKLMHKDFKFPKHSLISSDIKPLPLLSSEGIIAE</sequence>
<reference evidence="1 2" key="1">
    <citation type="submission" date="2016-10" db="EMBL/GenBank/DDBJ databases">
        <authorList>
            <person name="de Groot N.N."/>
        </authorList>
    </citation>
    <scope>NUCLEOTIDE SEQUENCE [LARGE SCALE GENOMIC DNA]</scope>
    <source>
        <strain evidence="1 2">DSM 19803</strain>
    </source>
</reference>
<protein>
    <recommendedName>
        <fullName evidence="3">Phenylalanyl-tRNA synthetase subunit alpha</fullName>
    </recommendedName>
</protein>
<name>A0A1G7X3H0_9FLAO</name>
<dbReference type="EMBL" id="FNCW01000007">
    <property type="protein sequence ID" value="SDG78706.1"/>
    <property type="molecule type" value="Genomic_DNA"/>
</dbReference>
<accession>A0A1G7X3H0</accession>
<evidence type="ECO:0000313" key="2">
    <source>
        <dbReference type="Proteomes" id="UP000199296"/>
    </source>
</evidence>
<proteinExistence type="predicted"/>